<dbReference type="Proteomes" id="UP000640786">
    <property type="component" value="Unassembled WGS sequence"/>
</dbReference>
<dbReference type="SUPFAM" id="SSF53254">
    <property type="entry name" value="Phosphoglycerate mutase-like"/>
    <property type="match status" value="1"/>
</dbReference>
<dbReference type="SMART" id="SM00855">
    <property type="entry name" value="PGAM"/>
    <property type="match status" value="1"/>
</dbReference>
<dbReference type="Gene3D" id="3.40.50.1240">
    <property type="entry name" value="Phosphoglycerate mutase-like"/>
    <property type="match status" value="1"/>
</dbReference>
<sequence>MDNAFTVTLVRHFPTLGNVHKKYIGWTDEPIMSGLKAVNRLGEAKQVFGSDLLRCRQTAEILFNDVSYIGSAKLRECSFGIWEKKTYKELKDNEKYQTWLEDFYRIAPPEGESLQQLESRVIEGFYDGISQSNPVIIITHGGPIRALLSKFVNSTKSFWEWEVPHGSAYLLHWKDKQEVMEGKHCISFSVEHLMEKELL</sequence>
<dbReference type="PANTHER" id="PTHR46517:SF1">
    <property type="entry name" value="FRUCTOSE-2,6-BISPHOSPHATASE TIGAR"/>
    <property type="match status" value="1"/>
</dbReference>
<keyword evidence="3" id="KW-1185">Reference proteome</keyword>
<comment type="caution">
    <text evidence="2">The sequence shown here is derived from an EMBL/GenBank/DDBJ whole genome shotgun (WGS) entry which is preliminary data.</text>
</comment>
<organism evidence="2 3">
    <name type="scientific">Psychrobacillus faecigallinarum</name>
    <dbReference type="NCBI Taxonomy" id="2762235"/>
    <lineage>
        <taxon>Bacteria</taxon>
        <taxon>Bacillati</taxon>
        <taxon>Bacillota</taxon>
        <taxon>Bacilli</taxon>
        <taxon>Bacillales</taxon>
        <taxon>Bacillaceae</taxon>
        <taxon>Psychrobacillus</taxon>
    </lineage>
</organism>
<dbReference type="CDD" id="cd07067">
    <property type="entry name" value="HP_PGM_like"/>
    <property type="match status" value="1"/>
</dbReference>
<dbReference type="RefSeq" id="WP_154311518.1">
    <property type="nucleotide sequence ID" value="NZ_JACSQO010000001.1"/>
</dbReference>
<proteinExistence type="predicted"/>
<dbReference type="InterPro" id="IPR013078">
    <property type="entry name" value="His_Pase_superF_clade-1"/>
</dbReference>
<evidence type="ECO:0000256" key="1">
    <source>
        <dbReference type="ARBA" id="ARBA00022801"/>
    </source>
</evidence>
<evidence type="ECO:0000313" key="2">
    <source>
        <dbReference type="EMBL" id="MBD7943394.1"/>
    </source>
</evidence>
<accession>A0ABR8R6R1</accession>
<dbReference type="PANTHER" id="PTHR46517">
    <property type="entry name" value="FRUCTOSE-2,6-BISPHOSPHATASE TIGAR"/>
    <property type="match status" value="1"/>
</dbReference>
<dbReference type="Pfam" id="PF00300">
    <property type="entry name" value="His_Phos_1"/>
    <property type="match status" value="1"/>
</dbReference>
<dbReference type="EMBL" id="JACSQO010000001">
    <property type="protein sequence ID" value="MBD7943394.1"/>
    <property type="molecule type" value="Genomic_DNA"/>
</dbReference>
<gene>
    <name evidence="2" type="ORF">H9650_04610</name>
</gene>
<name>A0ABR8R6R1_9BACI</name>
<reference evidence="2 3" key="1">
    <citation type="submission" date="2020-08" db="EMBL/GenBank/DDBJ databases">
        <title>A Genomic Blueprint of the Chicken Gut Microbiome.</title>
        <authorList>
            <person name="Gilroy R."/>
            <person name="Ravi A."/>
            <person name="Getino M."/>
            <person name="Pursley I."/>
            <person name="Horton D.L."/>
            <person name="Alikhan N.-F."/>
            <person name="Baker D."/>
            <person name="Gharbi K."/>
            <person name="Hall N."/>
            <person name="Watson M."/>
            <person name="Adriaenssens E.M."/>
            <person name="Foster-Nyarko E."/>
            <person name="Jarju S."/>
            <person name="Secka A."/>
            <person name="Antonio M."/>
            <person name="Oren A."/>
            <person name="Chaudhuri R."/>
            <person name="La Ragione R.M."/>
            <person name="Hildebrand F."/>
            <person name="Pallen M.J."/>
        </authorList>
    </citation>
    <scope>NUCLEOTIDE SEQUENCE [LARGE SCALE GENOMIC DNA]</scope>
    <source>
        <strain evidence="2 3">Sa2BUA9</strain>
    </source>
</reference>
<dbReference type="InterPro" id="IPR051695">
    <property type="entry name" value="Phosphoglycerate_Mutase"/>
</dbReference>
<protein>
    <submittedName>
        <fullName evidence="2">Histidine phosphatase family protein</fullName>
    </submittedName>
</protein>
<dbReference type="InterPro" id="IPR029033">
    <property type="entry name" value="His_PPase_superfam"/>
</dbReference>
<evidence type="ECO:0000313" key="3">
    <source>
        <dbReference type="Proteomes" id="UP000640786"/>
    </source>
</evidence>
<keyword evidence="1" id="KW-0378">Hydrolase</keyword>